<evidence type="ECO:0000256" key="13">
    <source>
        <dbReference type="ARBA" id="ARBA00023204"/>
    </source>
</evidence>
<dbReference type="GO" id="GO:0003677">
    <property type="term" value="F:DNA binding"/>
    <property type="evidence" value="ECO:0007669"/>
    <property type="project" value="UniProtKB-KW"/>
</dbReference>
<dbReference type="GO" id="GO:0005737">
    <property type="term" value="C:cytoplasm"/>
    <property type="evidence" value="ECO:0007669"/>
    <property type="project" value="UniProtKB-SubCell"/>
</dbReference>
<dbReference type="Pfam" id="PF17755">
    <property type="entry name" value="UvrA_DNA-bind"/>
    <property type="match status" value="1"/>
</dbReference>
<evidence type="ECO:0000256" key="2">
    <source>
        <dbReference type="ARBA" id="ARBA00022490"/>
    </source>
</evidence>
<keyword evidence="8" id="KW-0863">Zinc-finger</keyword>
<name>A0A5P8MAH8_9LACO</name>
<dbReference type="AlphaFoldDB" id="A0A5P8MAH8"/>
<evidence type="ECO:0000256" key="14">
    <source>
        <dbReference type="ARBA" id="ARBA00038000"/>
    </source>
</evidence>
<evidence type="ECO:0000256" key="4">
    <source>
        <dbReference type="ARBA" id="ARBA00022737"/>
    </source>
</evidence>
<accession>A0A5P8MAH8</accession>
<dbReference type="PROSITE" id="PS00211">
    <property type="entry name" value="ABC_TRANSPORTER_1"/>
    <property type="match status" value="1"/>
</dbReference>
<dbReference type="GO" id="GO:0006281">
    <property type="term" value="P:DNA repair"/>
    <property type="evidence" value="ECO:0007669"/>
    <property type="project" value="UniProtKB-KW"/>
</dbReference>
<evidence type="ECO:0000256" key="5">
    <source>
        <dbReference type="ARBA" id="ARBA00022741"/>
    </source>
</evidence>
<evidence type="ECO:0000256" key="1">
    <source>
        <dbReference type="ARBA" id="ARBA00004496"/>
    </source>
</evidence>
<dbReference type="GO" id="GO:0008270">
    <property type="term" value="F:zinc ion binding"/>
    <property type="evidence" value="ECO:0007669"/>
    <property type="project" value="UniProtKB-KW"/>
</dbReference>
<proteinExistence type="inferred from homology"/>
<keyword evidence="13" id="KW-0234">DNA repair</keyword>
<gene>
    <name evidence="18" type="ORF">D1010_17890</name>
</gene>
<evidence type="ECO:0000313" key="18">
    <source>
        <dbReference type="EMBL" id="QFR25324.1"/>
    </source>
</evidence>
<dbReference type="GO" id="GO:0016887">
    <property type="term" value="F:ATP hydrolysis activity"/>
    <property type="evidence" value="ECO:0007669"/>
    <property type="project" value="InterPro"/>
</dbReference>
<dbReference type="GO" id="GO:0005524">
    <property type="term" value="F:ATP binding"/>
    <property type="evidence" value="ECO:0007669"/>
    <property type="project" value="UniProtKB-KW"/>
</dbReference>
<comment type="subcellular location">
    <subcellularLocation>
        <location evidence="1">Cytoplasm</location>
    </subcellularLocation>
</comment>
<dbReference type="EMBL" id="CP045143">
    <property type="protein sequence ID" value="QFR25324.1"/>
    <property type="molecule type" value="Genomic_DNA"/>
</dbReference>
<dbReference type="KEGG" id="lhb:D1010_17890"/>
<keyword evidence="9" id="KW-0862">Zinc</keyword>
<dbReference type="InterPro" id="IPR017871">
    <property type="entry name" value="ABC_transporter-like_CS"/>
</dbReference>
<keyword evidence="2" id="KW-0963">Cytoplasm</keyword>
<protein>
    <recommendedName>
        <fullName evidence="15">UvrABC system protein A</fullName>
    </recommendedName>
    <alternativeName>
        <fullName evidence="16">Excinuclease ABC subunit A</fullName>
    </alternativeName>
</protein>
<keyword evidence="5" id="KW-0547">Nucleotide-binding</keyword>
<keyword evidence="7" id="KW-0228">DNA excision</keyword>
<dbReference type="InterPro" id="IPR003439">
    <property type="entry name" value="ABC_transporter-like_ATP-bd"/>
</dbReference>
<evidence type="ECO:0000313" key="19">
    <source>
        <dbReference type="Proteomes" id="UP000326779"/>
    </source>
</evidence>
<dbReference type="PANTHER" id="PTHR43152">
    <property type="entry name" value="UVRABC SYSTEM PROTEIN A"/>
    <property type="match status" value="1"/>
</dbReference>
<keyword evidence="4" id="KW-0677">Repeat</keyword>
<evidence type="ECO:0000256" key="12">
    <source>
        <dbReference type="ARBA" id="ARBA00023125"/>
    </source>
</evidence>
<dbReference type="GO" id="GO:0004518">
    <property type="term" value="F:nuclease activity"/>
    <property type="evidence" value="ECO:0007669"/>
    <property type="project" value="UniProtKB-KW"/>
</dbReference>
<organism evidence="18 19">
    <name type="scientific">Schleiferilactobacillus harbinensis</name>
    <dbReference type="NCBI Taxonomy" id="304207"/>
    <lineage>
        <taxon>Bacteria</taxon>
        <taxon>Bacillati</taxon>
        <taxon>Bacillota</taxon>
        <taxon>Bacilli</taxon>
        <taxon>Lactobacillales</taxon>
        <taxon>Lactobacillaceae</taxon>
        <taxon>Schleiferilactobacillus</taxon>
    </lineage>
</organism>
<dbReference type="SUPFAM" id="SSF52540">
    <property type="entry name" value="P-loop containing nucleoside triphosphate hydrolases"/>
    <property type="match status" value="2"/>
</dbReference>
<reference evidence="18 19" key="1">
    <citation type="submission" date="2019-10" db="EMBL/GenBank/DDBJ databases">
        <title>The completed genome of Lactobacillus harbinensis M1.</title>
        <authorList>
            <person name="Zheng Y."/>
        </authorList>
    </citation>
    <scope>NUCLEOTIDE SEQUENCE [LARGE SCALE GENOMIC DNA]</scope>
    <source>
        <strain evidence="18 19">M1</strain>
    </source>
</reference>
<keyword evidence="6" id="KW-0227">DNA damage</keyword>
<feature type="domain" description="ABC transporter" evidence="17">
    <location>
        <begin position="483"/>
        <end position="779"/>
    </location>
</feature>
<keyword evidence="3" id="KW-0479">Metal-binding</keyword>
<dbReference type="Pfam" id="PF00005">
    <property type="entry name" value="ABC_tran"/>
    <property type="match status" value="1"/>
</dbReference>
<dbReference type="PANTHER" id="PTHR43152:SF3">
    <property type="entry name" value="UVRABC SYSTEM PROTEIN A"/>
    <property type="match status" value="1"/>
</dbReference>
<sequence length="786" mass="85986">MPSAGPNCSTNCLVKRYSATFQNNKGDCAITALFDRGYIAVRDATQNNLQHVSLKIPKYAITVFAGLSGSGKSSLVFDTIAAESRRELNETFPSFTQQYLPKYGQPHVGQIDHLPVAIVIEQKRVGKNARSTLATYTGIYSLLRLLFSRIGKPFIGYSDTFSFNLPQGMCQTCQGLGYVDDIDVHQLIDSNKSLNQGAITFVSFGPDTWRWRRYVNSGLFDNDKPLKDYTKEEMDTLLYAPQQTIPHAPAKWPRTALYEGVVPRIKRSIIGKKEAEHHQAALAKIVTRVPCPTCHGTRLRPEVLTNKINGTNIADVLAMDLVHVQQFLAAITVPLAQDVVRELQGKIGSLIDIGLGYLTLDRGTSSLSGGETQRIKIAKFLTSALVDMVYILDEPSVGLHPHDIELIKKALRRLKEKGNTILIVEHNPELIALADYVVEIGPGAGTFGGQVTFTGTYPQLLAGNTLTGRLLQKPLAFRHPPRTAKQTIPLRDVTVHNLKHVNVDVPLGIETIISGVAGSGKSSLMAALRQHLQDGYIDLAQGEIGANIRSTPATYLDILDPIRKVFGAANHVSTTWFSYNGRGACPLCKGKGVTITNMAFMDPVVQVCEQCHGKRYNDRALSYLYHGKTISDVLTMPITQAIDFFADVPAIHAPLANMARVGLDYLTLGQPLTTLSGGEKQRLNLAVQLNKTGTVYLLDEPTAGLHMQDVEKLLTLFDDLVAAGNSLIIVEHNLQVICQADWLIDVGPDAGIYGGEVLYSGTPECALTKVHSRTGQALRAYNAVRQ</sequence>
<evidence type="ECO:0000256" key="8">
    <source>
        <dbReference type="ARBA" id="ARBA00022771"/>
    </source>
</evidence>
<evidence type="ECO:0000256" key="16">
    <source>
        <dbReference type="ARBA" id="ARBA00042156"/>
    </source>
</evidence>
<dbReference type="Proteomes" id="UP000326779">
    <property type="component" value="Chromosome"/>
</dbReference>
<evidence type="ECO:0000256" key="9">
    <source>
        <dbReference type="ARBA" id="ARBA00022833"/>
    </source>
</evidence>
<dbReference type="InterPro" id="IPR041552">
    <property type="entry name" value="UvrA_DNA-bd"/>
</dbReference>
<keyword evidence="10 18" id="KW-0067">ATP-binding</keyword>
<dbReference type="InterPro" id="IPR027417">
    <property type="entry name" value="P-loop_NTPase"/>
</dbReference>
<keyword evidence="12" id="KW-0238">DNA-binding</keyword>
<dbReference type="Gene3D" id="3.40.50.300">
    <property type="entry name" value="P-loop containing nucleotide triphosphate hydrolases"/>
    <property type="match status" value="2"/>
</dbReference>
<dbReference type="PROSITE" id="PS50893">
    <property type="entry name" value="ABC_TRANSPORTER_2"/>
    <property type="match status" value="2"/>
</dbReference>
<feature type="domain" description="ABC transporter" evidence="17">
    <location>
        <begin position="33"/>
        <end position="467"/>
    </location>
</feature>
<evidence type="ECO:0000256" key="3">
    <source>
        <dbReference type="ARBA" id="ARBA00022723"/>
    </source>
</evidence>
<evidence type="ECO:0000259" key="17">
    <source>
        <dbReference type="PROSITE" id="PS50893"/>
    </source>
</evidence>
<comment type="similarity">
    <text evidence="14">Belongs to the ABC transporter superfamily. UvrA family.</text>
</comment>
<keyword evidence="11" id="KW-0267">Excision nuclease</keyword>
<evidence type="ECO:0000256" key="10">
    <source>
        <dbReference type="ARBA" id="ARBA00022840"/>
    </source>
</evidence>
<dbReference type="Gene3D" id="1.10.8.280">
    <property type="entry name" value="ABC transporter ATPase domain-like"/>
    <property type="match status" value="1"/>
</dbReference>
<evidence type="ECO:0000256" key="15">
    <source>
        <dbReference type="ARBA" id="ARBA00039316"/>
    </source>
</evidence>
<evidence type="ECO:0000256" key="6">
    <source>
        <dbReference type="ARBA" id="ARBA00022763"/>
    </source>
</evidence>
<evidence type="ECO:0000256" key="7">
    <source>
        <dbReference type="ARBA" id="ARBA00022769"/>
    </source>
</evidence>
<evidence type="ECO:0000256" key="11">
    <source>
        <dbReference type="ARBA" id="ARBA00022881"/>
    </source>
</evidence>
<dbReference type="Gene3D" id="1.20.1580.10">
    <property type="entry name" value="ABC transporter ATPase like domain"/>
    <property type="match status" value="2"/>
</dbReference>